<accession>A0AAV0WYM2</accession>
<organism evidence="1 2">
    <name type="scientific">Macrosiphum euphorbiae</name>
    <name type="common">potato aphid</name>
    <dbReference type="NCBI Taxonomy" id="13131"/>
    <lineage>
        <taxon>Eukaryota</taxon>
        <taxon>Metazoa</taxon>
        <taxon>Ecdysozoa</taxon>
        <taxon>Arthropoda</taxon>
        <taxon>Hexapoda</taxon>
        <taxon>Insecta</taxon>
        <taxon>Pterygota</taxon>
        <taxon>Neoptera</taxon>
        <taxon>Paraneoptera</taxon>
        <taxon>Hemiptera</taxon>
        <taxon>Sternorrhyncha</taxon>
        <taxon>Aphidomorpha</taxon>
        <taxon>Aphidoidea</taxon>
        <taxon>Aphididae</taxon>
        <taxon>Macrosiphini</taxon>
        <taxon>Macrosiphum</taxon>
    </lineage>
</organism>
<dbReference type="Proteomes" id="UP001160148">
    <property type="component" value="Unassembled WGS sequence"/>
</dbReference>
<name>A0AAV0WYM2_9HEMI</name>
<comment type="caution">
    <text evidence="1">The sequence shown here is derived from an EMBL/GenBank/DDBJ whole genome shotgun (WGS) entry which is preliminary data.</text>
</comment>
<dbReference type="EMBL" id="CARXXK010000003">
    <property type="protein sequence ID" value="CAI6361169.1"/>
    <property type="molecule type" value="Genomic_DNA"/>
</dbReference>
<reference evidence="1 2" key="1">
    <citation type="submission" date="2023-01" db="EMBL/GenBank/DDBJ databases">
        <authorList>
            <person name="Whitehead M."/>
        </authorList>
    </citation>
    <scope>NUCLEOTIDE SEQUENCE [LARGE SCALE GENOMIC DNA]</scope>
</reference>
<evidence type="ECO:0008006" key="3">
    <source>
        <dbReference type="Google" id="ProtNLM"/>
    </source>
</evidence>
<sequence length="114" mass="13232">MCWSNKDINSIEIEHNFIKVMLAISSGKELVGQRLYAENRITCFLTLFFKKTHRRHDAVEDENHKSSLRTHLISYVPTTDEEITLVLEVEGKRRLIECAPKFPRGINNSLFGKN</sequence>
<proteinExistence type="predicted"/>
<dbReference type="AlphaFoldDB" id="A0AAV0WYM2"/>
<evidence type="ECO:0000313" key="2">
    <source>
        <dbReference type="Proteomes" id="UP001160148"/>
    </source>
</evidence>
<gene>
    <name evidence="1" type="ORF">MEUPH1_LOCUS16380</name>
</gene>
<keyword evidence="2" id="KW-1185">Reference proteome</keyword>
<protein>
    <recommendedName>
        <fullName evidence="3">LAGLIDADG homing endonuclease</fullName>
    </recommendedName>
</protein>
<evidence type="ECO:0000313" key="1">
    <source>
        <dbReference type="EMBL" id="CAI6361169.1"/>
    </source>
</evidence>